<evidence type="ECO:0000313" key="8">
    <source>
        <dbReference type="Proteomes" id="UP000316806"/>
    </source>
</evidence>
<dbReference type="Gene3D" id="3.40.190.10">
    <property type="entry name" value="Periplasmic binding protein-like II"/>
    <property type="match status" value="2"/>
</dbReference>
<evidence type="ECO:0000256" key="2">
    <source>
        <dbReference type="ARBA" id="ARBA00023015"/>
    </source>
</evidence>
<protein>
    <submittedName>
        <fullName evidence="7">LysR family transcriptional regulator</fullName>
    </submittedName>
</protein>
<evidence type="ECO:0000256" key="4">
    <source>
        <dbReference type="ARBA" id="ARBA00023163"/>
    </source>
</evidence>
<dbReference type="PANTHER" id="PTHR30346">
    <property type="entry name" value="TRANSCRIPTIONAL DUAL REGULATOR HCAR-RELATED"/>
    <property type="match status" value="1"/>
</dbReference>
<dbReference type="SUPFAM" id="SSF53850">
    <property type="entry name" value="Periplasmic binding protein-like II"/>
    <property type="match status" value="1"/>
</dbReference>
<evidence type="ECO:0000256" key="3">
    <source>
        <dbReference type="ARBA" id="ARBA00023125"/>
    </source>
</evidence>
<feature type="region of interest" description="Disordered" evidence="5">
    <location>
        <begin position="296"/>
        <end position="320"/>
    </location>
</feature>
<dbReference type="RefSeq" id="WP_144003055.1">
    <property type="nucleotide sequence ID" value="NZ_CP040916.1"/>
</dbReference>
<dbReference type="InterPro" id="IPR036388">
    <property type="entry name" value="WH-like_DNA-bd_sf"/>
</dbReference>
<dbReference type="Pfam" id="PF03466">
    <property type="entry name" value="LysR_substrate"/>
    <property type="match status" value="1"/>
</dbReference>
<dbReference type="InterPro" id="IPR000847">
    <property type="entry name" value="LysR_HTH_N"/>
</dbReference>
<evidence type="ECO:0000256" key="5">
    <source>
        <dbReference type="SAM" id="MobiDB-lite"/>
    </source>
</evidence>
<comment type="similarity">
    <text evidence="1">Belongs to the LysR transcriptional regulatory family.</text>
</comment>
<dbReference type="InterPro" id="IPR036390">
    <property type="entry name" value="WH_DNA-bd_sf"/>
</dbReference>
<dbReference type="GO" id="GO:0003677">
    <property type="term" value="F:DNA binding"/>
    <property type="evidence" value="ECO:0007669"/>
    <property type="project" value="UniProtKB-KW"/>
</dbReference>
<keyword evidence="3" id="KW-0238">DNA-binding</keyword>
<keyword evidence="4" id="KW-0804">Transcription</keyword>
<dbReference type="PROSITE" id="PS50931">
    <property type="entry name" value="HTH_LYSR"/>
    <property type="match status" value="1"/>
</dbReference>
<dbReference type="Pfam" id="PF00126">
    <property type="entry name" value="HTH_1"/>
    <property type="match status" value="1"/>
</dbReference>
<dbReference type="GO" id="GO:0032993">
    <property type="term" value="C:protein-DNA complex"/>
    <property type="evidence" value="ECO:0007669"/>
    <property type="project" value="TreeGrafter"/>
</dbReference>
<dbReference type="InterPro" id="IPR005119">
    <property type="entry name" value="LysR_subst-bd"/>
</dbReference>
<evidence type="ECO:0000256" key="1">
    <source>
        <dbReference type="ARBA" id="ARBA00009437"/>
    </source>
</evidence>
<dbReference type="SUPFAM" id="SSF46785">
    <property type="entry name" value="Winged helix' DNA-binding domain"/>
    <property type="match status" value="1"/>
</dbReference>
<dbReference type="EMBL" id="CP040916">
    <property type="protein sequence ID" value="QDQ11155.1"/>
    <property type="molecule type" value="Genomic_DNA"/>
</dbReference>
<dbReference type="AlphaFoldDB" id="A0A516R6B9"/>
<feature type="domain" description="HTH lysR-type" evidence="6">
    <location>
        <begin position="1"/>
        <end position="59"/>
    </location>
</feature>
<sequence>MLERLELEAFLTLAEELHFGRTAERLHVTTGRISQTIQKLERRIGAPLFERNSRKVTLTDVGRQLRDDLLPAYEQISAGLAQAIAVGRGVRVKGVVRVGWSAPWCGNLMVQAADRFRVRYPDCDVELLEVQLCDPLGGMRAGTVDLQLTEFPVREPDITTGSLVFAEPRALMVPSGHPFARRDSVSMEDLADTTLVTLNDAQIPRYWMDRYYPRATPTGRKIPQGPAVTFWPEALVHIANGVGVSTVSLRAAAFHQRPGMVFVPFRDAPPIEYGLMWPTAGKNPLTGPFLEVVDEITRPSDRSLHAPERSPEDAPDRRLG</sequence>
<dbReference type="Gene3D" id="1.10.10.10">
    <property type="entry name" value="Winged helix-like DNA-binding domain superfamily/Winged helix DNA-binding domain"/>
    <property type="match status" value="1"/>
</dbReference>
<accession>A0A516R6B9</accession>
<keyword evidence="2" id="KW-0805">Transcription regulation</keyword>
<dbReference type="PANTHER" id="PTHR30346:SF0">
    <property type="entry name" value="HCA OPERON TRANSCRIPTIONAL ACTIVATOR HCAR"/>
    <property type="match status" value="1"/>
</dbReference>
<evidence type="ECO:0000313" key="7">
    <source>
        <dbReference type="EMBL" id="QDQ11155.1"/>
    </source>
</evidence>
<dbReference type="GO" id="GO:0003700">
    <property type="term" value="F:DNA-binding transcription factor activity"/>
    <property type="evidence" value="ECO:0007669"/>
    <property type="project" value="InterPro"/>
</dbReference>
<dbReference type="FunFam" id="1.10.10.10:FF:000001">
    <property type="entry name" value="LysR family transcriptional regulator"/>
    <property type="match status" value="1"/>
</dbReference>
<dbReference type="Proteomes" id="UP000316806">
    <property type="component" value="Chromosome"/>
</dbReference>
<organism evidence="7 8">
    <name type="scientific">Streptomyces spectabilis</name>
    <dbReference type="NCBI Taxonomy" id="68270"/>
    <lineage>
        <taxon>Bacteria</taxon>
        <taxon>Bacillati</taxon>
        <taxon>Actinomycetota</taxon>
        <taxon>Actinomycetes</taxon>
        <taxon>Kitasatosporales</taxon>
        <taxon>Streptomycetaceae</taxon>
        <taxon>Streptomyces</taxon>
    </lineage>
</organism>
<reference evidence="7 8" key="1">
    <citation type="journal article" date="2019" name="J. Ind. Microbiol. Biotechnol.">
        <title>The complete genomic sequence of Streptomyces spectabilis NRRL-2792 and identification of secondary metabolite biosynthetic gene clusters.</title>
        <authorList>
            <person name="Sinha A."/>
            <person name="Phillips-Salemka S."/>
            <person name="Niraula T.A."/>
            <person name="Short K.A."/>
            <person name="Niraula N.P."/>
        </authorList>
    </citation>
    <scope>NUCLEOTIDE SEQUENCE [LARGE SCALE GENOMIC DNA]</scope>
    <source>
        <strain evidence="7 8">NRRL 2792</strain>
    </source>
</reference>
<name>A0A516R6B9_STRST</name>
<proteinExistence type="inferred from homology"/>
<gene>
    <name evidence="7" type="ORF">FH965_11625</name>
</gene>
<evidence type="ECO:0000259" key="6">
    <source>
        <dbReference type="PROSITE" id="PS50931"/>
    </source>
</evidence>